<protein>
    <submittedName>
        <fullName evidence="2">Uncharacterized protein</fullName>
    </submittedName>
</protein>
<dbReference type="AlphaFoldDB" id="A0A9W7L4G7"/>
<feature type="transmembrane region" description="Helical" evidence="1">
    <location>
        <begin position="99"/>
        <end position="118"/>
    </location>
</feature>
<keyword evidence="1" id="KW-1133">Transmembrane helix</keyword>
<dbReference type="Proteomes" id="UP001165082">
    <property type="component" value="Unassembled WGS sequence"/>
</dbReference>
<keyword evidence="3" id="KW-1185">Reference proteome</keyword>
<keyword evidence="1" id="KW-0812">Transmembrane</keyword>
<gene>
    <name evidence="2" type="ORF">TrRE_jg9258</name>
</gene>
<evidence type="ECO:0000313" key="2">
    <source>
        <dbReference type="EMBL" id="GMI31552.1"/>
    </source>
</evidence>
<dbReference type="EMBL" id="BRXZ01007673">
    <property type="protein sequence ID" value="GMI31552.1"/>
    <property type="molecule type" value="Genomic_DNA"/>
</dbReference>
<comment type="caution">
    <text evidence="2">The sequence shown here is derived from an EMBL/GenBank/DDBJ whole genome shotgun (WGS) entry which is preliminary data.</text>
</comment>
<dbReference type="OrthoDB" id="10300638at2759"/>
<accession>A0A9W7L4G7</accession>
<feature type="transmembrane region" description="Helical" evidence="1">
    <location>
        <begin position="7"/>
        <end position="31"/>
    </location>
</feature>
<sequence length="145" mass="16479">MKISPRFLPWFGIASSICFIIQSTTLLVLMFKNDLQHAYLSIIMVFQYVFYMVLGITGLQVEVKKVTWIEVWIPFLQVYAGRALFHFLLFILMGGGYGPWYEIVLALPVFVAFAVFAMQHIKAGTGEDAYTLKELNNDVGNSVEP</sequence>
<feature type="transmembrane region" description="Helical" evidence="1">
    <location>
        <begin position="37"/>
        <end position="59"/>
    </location>
</feature>
<feature type="transmembrane region" description="Helical" evidence="1">
    <location>
        <begin position="71"/>
        <end position="93"/>
    </location>
</feature>
<name>A0A9W7L4G7_9STRA</name>
<evidence type="ECO:0000256" key="1">
    <source>
        <dbReference type="SAM" id="Phobius"/>
    </source>
</evidence>
<evidence type="ECO:0000313" key="3">
    <source>
        <dbReference type="Proteomes" id="UP001165082"/>
    </source>
</evidence>
<proteinExistence type="predicted"/>
<reference evidence="2" key="1">
    <citation type="submission" date="2022-07" db="EMBL/GenBank/DDBJ databases">
        <title>Genome analysis of Parmales, a sister group of diatoms, reveals the evolutionary specialization of diatoms from phago-mixotrophs to photoautotrophs.</title>
        <authorList>
            <person name="Ban H."/>
            <person name="Sato S."/>
            <person name="Yoshikawa S."/>
            <person name="Kazumasa Y."/>
            <person name="Nakamura Y."/>
            <person name="Ichinomiya M."/>
            <person name="Saitoh K."/>
            <person name="Sato N."/>
            <person name="Blanc-Mathieu R."/>
            <person name="Endo H."/>
            <person name="Kuwata A."/>
            <person name="Ogata H."/>
        </authorList>
    </citation>
    <scope>NUCLEOTIDE SEQUENCE</scope>
</reference>
<keyword evidence="1" id="KW-0472">Membrane</keyword>
<organism evidence="2 3">
    <name type="scientific">Triparma retinervis</name>
    <dbReference type="NCBI Taxonomy" id="2557542"/>
    <lineage>
        <taxon>Eukaryota</taxon>
        <taxon>Sar</taxon>
        <taxon>Stramenopiles</taxon>
        <taxon>Ochrophyta</taxon>
        <taxon>Bolidophyceae</taxon>
        <taxon>Parmales</taxon>
        <taxon>Triparmaceae</taxon>
        <taxon>Triparma</taxon>
    </lineage>
</organism>